<dbReference type="WBParaSite" id="SMUV_0000235401-mRNA-1">
    <property type="protein sequence ID" value="SMUV_0000235401-mRNA-1"/>
    <property type="gene ID" value="SMUV_0000235401"/>
</dbReference>
<feature type="transmembrane region" description="Helical" evidence="1">
    <location>
        <begin position="123"/>
        <end position="148"/>
    </location>
</feature>
<dbReference type="AlphaFoldDB" id="A0A0N5ADT3"/>
<sequence length="200" mass="23443">MQRLKEFWSDIAGDRVDYALFESRAGSSDITVFRENSPRFRLFRTNIHVTLGAVIAASVGLVVTICFCIFYTFYHTRGRGRNQFIDHLELVDLIFAFFIGLPCHYLLFYGVYKENKRYLTPFLIFYCTNFMLNLVFTSITFFATAIDLHKLLYGQIKYDFGWVGFQVCFTAAQGFAIYLVLRCRKYLSAKEHWKKLSKQV</sequence>
<accession>A0A0N5ADT3</accession>
<keyword evidence="3" id="KW-1185">Reference proteome</keyword>
<feature type="domain" description="DUF7027" evidence="2">
    <location>
        <begin position="52"/>
        <end position="144"/>
    </location>
</feature>
<dbReference type="Proteomes" id="UP000046393">
    <property type="component" value="Unplaced"/>
</dbReference>
<evidence type="ECO:0000313" key="4">
    <source>
        <dbReference type="WBParaSite" id="SMUV_0000235401-mRNA-1"/>
    </source>
</evidence>
<feature type="transmembrane region" description="Helical" evidence="1">
    <location>
        <begin position="93"/>
        <end position="111"/>
    </location>
</feature>
<dbReference type="InterPro" id="IPR054291">
    <property type="entry name" value="DUF7027"/>
</dbReference>
<keyword evidence="1" id="KW-0812">Transmembrane</keyword>
<evidence type="ECO:0000259" key="2">
    <source>
        <dbReference type="Pfam" id="PF22954"/>
    </source>
</evidence>
<keyword evidence="1" id="KW-0472">Membrane</keyword>
<feature type="transmembrane region" description="Helical" evidence="1">
    <location>
        <begin position="49"/>
        <end position="73"/>
    </location>
</feature>
<proteinExistence type="predicted"/>
<dbReference type="Pfam" id="PF22954">
    <property type="entry name" value="DUF7027"/>
    <property type="match status" value="1"/>
</dbReference>
<evidence type="ECO:0000256" key="1">
    <source>
        <dbReference type="SAM" id="Phobius"/>
    </source>
</evidence>
<reference evidence="4" key="1">
    <citation type="submission" date="2017-02" db="UniProtKB">
        <authorList>
            <consortium name="WormBaseParasite"/>
        </authorList>
    </citation>
    <scope>IDENTIFICATION</scope>
</reference>
<keyword evidence="1" id="KW-1133">Transmembrane helix</keyword>
<name>A0A0N5ADT3_9BILA</name>
<feature type="transmembrane region" description="Helical" evidence="1">
    <location>
        <begin position="160"/>
        <end position="181"/>
    </location>
</feature>
<evidence type="ECO:0000313" key="3">
    <source>
        <dbReference type="Proteomes" id="UP000046393"/>
    </source>
</evidence>
<organism evidence="3 4">
    <name type="scientific">Syphacia muris</name>
    <dbReference type="NCBI Taxonomy" id="451379"/>
    <lineage>
        <taxon>Eukaryota</taxon>
        <taxon>Metazoa</taxon>
        <taxon>Ecdysozoa</taxon>
        <taxon>Nematoda</taxon>
        <taxon>Chromadorea</taxon>
        <taxon>Rhabditida</taxon>
        <taxon>Spirurina</taxon>
        <taxon>Oxyuridomorpha</taxon>
        <taxon>Oxyuroidea</taxon>
        <taxon>Oxyuridae</taxon>
        <taxon>Syphacia</taxon>
    </lineage>
</organism>
<protein>
    <recommendedName>
        <fullName evidence="2">DUF7027 domain-containing protein</fullName>
    </recommendedName>
</protein>